<dbReference type="AlphaFoldDB" id="A0A7X0XQK1"/>
<comment type="caution">
    <text evidence="3">The sequence shown here is derived from an EMBL/GenBank/DDBJ whole genome shotgun (WGS) entry which is preliminary data.</text>
</comment>
<accession>A0A7X0XQK1</accession>
<evidence type="ECO:0000313" key="4">
    <source>
        <dbReference type="Proteomes" id="UP000547643"/>
    </source>
</evidence>
<dbReference type="SUPFAM" id="SSF51735">
    <property type="entry name" value="NAD(P)-binding Rossmann-fold domains"/>
    <property type="match status" value="1"/>
</dbReference>
<dbReference type="InterPro" id="IPR036291">
    <property type="entry name" value="NAD(P)-bd_dom_sf"/>
</dbReference>
<comment type="similarity">
    <text evidence="1">Belongs to the NAD(P)-dependent epimerase/dehydratase family.</text>
</comment>
<reference evidence="3 4" key="1">
    <citation type="submission" date="2020-03" db="EMBL/GenBank/DDBJ databases">
        <title>Soil Listeria distribution.</title>
        <authorList>
            <person name="Liao J."/>
            <person name="Wiedmann M."/>
        </authorList>
    </citation>
    <scope>NUCLEOTIDE SEQUENCE [LARGE SCALE GENOMIC DNA]</scope>
    <source>
        <strain evidence="3 4">FSL L7-1017</strain>
    </source>
</reference>
<evidence type="ECO:0000256" key="1">
    <source>
        <dbReference type="ARBA" id="ARBA00007637"/>
    </source>
</evidence>
<dbReference type="RefSeq" id="WP_185494634.1">
    <property type="nucleotide sequence ID" value="NZ_JAARUV010000001.1"/>
</dbReference>
<dbReference type="PANTHER" id="PTHR43000">
    <property type="entry name" value="DTDP-D-GLUCOSE 4,6-DEHYDRATASE-RELATED"/>
    <property type="match status" value="1"/>
</dbReference>
<dbReference type="Proteomes" id="UP000547643">
    <property type="component" value="Unassembled WGS sequence"/>
</dbReference>
<organism evidence="3 4">
    <name type="scientific">Listeria booriae</name>
    <dbReference type="NCBI Taxonomy" id="1552123"/>
    <lineage>
        <taxon>Bacteria</taxon>
        <taxon>Bacillati</taxon>
        <taxon>Bacillota</taxon>
        <taxon>Bacilli</taxon>
        <taxon>Bacillales</taxon>
        <taxon>Listeriaceae</taxon>
        <taxon>Listeria</taxon>
    </lineage>
</organism>
<gene>
    <name evidence="3" type="ORF">HCA46_05985</name>
</gene>
<sequence length="313" mass="35077">MSKKRILVTGGCGFIGAQVVQNLLATPHEVFVIDDLSSGEQSAIPEMLVDLKVCDIRSEAARKYIKEIAPHFVIHLAAQIDVQVSLAKQQLDADINIMGTLNVIEACKEVAEFERFVFASSAAVYGNSVELPLMEDALPMPISPYGMSKWIGEQYLELNNELAGFPYCALRFANVYGEKRTGSKDVISEFWDKMRNGESPIIHGDGEQTRDFVYVGDIAEALVLALDVPKNGIYNISTNEQTSINDVLRVMNGLLQTDILPEHRMNRIGDVRDSRLSNQKFQAISEWQPLHTLSKGLEQMYWDRKNQELVLVK</sequence>
<dbReference type="Gene3D" id="3.40.50.720">
    <property type="entry name" value="NAD(P)-binding Rossmann-like Domain"/>
    <property type="match status" value="1"/>
</dbReference>
<evidence type="ECO:0000259" key="2">
    <source>
        <dbReference type="Pfam" id="PF01370"/>
    </source>
</evidence>
<dbReference type="InterPro" id="IPR001509">
    <property type="entry name" value="Epimerase_deHydtase"/>
</dbReference>
<dbReference type="EMBL" id="JAARUV010000001">
    <property type="protein sequence ID" value="MBC1778386.1"/>
    <property type="molecule type" value="Genomic_DNA"/>
</dbReference>
<evidence type="ECO:0000313" key="3">
    <source>
        <dbReference type="EMBL" id="MBC1778386.1"/>
    </source>
</evidence>
<dbReference type="Pfam" id="PF01370">
    <property type="entry name" value="Epimerase"/>
    <property type="match status" value="1"/>
</dbReference>
<protein>
    <submittedName>
        <fullName evidence="3">NAD-dependent epimerase/dehydratase family protein</fullName>
    </submittedName>
</protein>
<feature type="domain" description="NAD-dependent epimerase/dehydratase" evidence="2">
    <location>
        <begin position="6"/>
        <end position="236"/>
    </location>
</feature>
<proteinExistence type="inferred from homology"/>
<name>A0A7X0XQK1_9LIST</name>